<accession>A0A9P3HGJ2</accession>
<dbReference type="GO" id="GO:0005811">
    <property type="term" value="C:lipid droplet"/>
    <property type="evidence" value="ECO:0007669"/>
    <property type="project" value="TreeGrafter"/>
</dbReference>
<dbReference type="EMBL" id="BQFW01000012">
    <property type="protein sequence ID" value="GJJ76161.1"/>
    <property type="molecule type" value="Genomic_DNA"/>
</dbReference>
<dbReference type="PANTHER" id="PTHR43647:SF1">
    <property type="entry name" value="3-KETO-STEROID REDUCTASE ERG27"/>
    <property type="match status" value="1"/>
</dbReference>
<keyword evidence="10" id="KW-0472">Membrane</keyword>
<evidence type="ECO:0000256" key="9">
    <source>
        <dbReference type="SAM" id="MobiDB-lite"/>
    </source>
</evidence>
<dbReference type="PRINTS" id="PR00081">
    <property type="entry name" value="GDHRDH"/>
</dbReference>
<dbReference type="Gene3D" id="3.40.50.720">
    <property type="entry name" value="NAD(P)-binding Rossmann-like Domain"/>
    <property type="match status" value="1"/>
</dbReference>
<evidence type="ECO:0000256" key="4">
    <source>
        <dbReference type="ARBA" id="ARBA00023002"/>
    </source>
</evidence>
<evidence type="ECO:0000313" key="11">
    <source>
        <dbReference type="EMBL" id="GJJ76161.1"/>
    </source>
</evidence>
<evidence type="ECO:0000256" key="5">
    <source>
        <dbReference type="ARBA" id="ARBA00023098"/>
    </source>
</evidence>
<dbReference type="Proteomes" id="UP000827284">
    <property type="component" value="Unassembled WGS sequence"/>
</dbReference>
<keyword evidence="3" id="KW-0752">Steroid biosynthesis</keyword>
<dbReference type="GO" id="GO:0005789">
    <property type="term" value="C:endoplasmic reticulum membrane"/>
    <property type="evidence" value="ECO:0007669"/>
    <property type="project" value="TreeGrafter"/>
</dbReference>
<evidence type="ECO:0000256" key="3">
    <source>
        <dbReference type="ARBA" id="ARBA00022955"/>
    </source>
</evidence>
<keyword evidence="2" id="KW-0521">NADP</keyword>
<dbReference type="GO" id="GO:0006694">
    <property type="term" value="P:steroid biosynthetic process"/>
    <property type="evidence" value="ECO:0007669"/>
    <property type="project" value="UniProtKB-KW"/>
</dbReference>
<dbReference type="AlphaFoldDB" id="A0A9P3HGJ2"/>
<dbReference type="OrthoDB" id="9989144at2759"/>
<dbReference type="SUPFAM" id="SSF51735">
    <property type="entry name" value="NAD(P)-binding Rossmann-fold domains"/>
    <property type="match status" value="1"/>
</dbReference>
<name>A0A9P3HGJ2_9FUNG</name>
<keyword evidence="10" id="KW-1133">Transmembrane helix</keyword>
<organism evidence="11 12">
    <name type="scientific">Entomortierella parvispora</name>
    <dbReference type="NCBI Taxonomy" id="205924"/>
    <lineage>
        <taxon>Eukaryota</taxon>
        <taxon>Fungi</taxon>
        <taxon>Fungi incertae sedis</taxon>
        <taxon>Mucoromycota</taxon>
        <taxon>Mortierellomycotina</taxon>
        <taxon>Mortierellomycetes</taxon>
        <taxon>Mortierellales</taxon>
        <taxon>Mortierellaceae</taxon>
        <taxon>Entomortierella</taxon>
    </lineage>
</organism>
<gene>
    <name evidence="11" type="ORF">EMPS_08520</name>
</gene>
<keyword evidence="10" id="KW-0812">Transmembrane</keyword>
<evidence type="ECO:0000256" key="7">
    <source>
        <dbReference type="ARBA" id="ARBA00023593"/>
    </source>
</evidence>
<dbReference type="EC" id="1.1.1.270" evidence="8"/>
<keyword evidence="4" id="KW-0560">Oxidoreductase</keyword>
<feature type="transmembrane region" description="Helical" evidence="10">
    <location>
        <begin position="294"/>
        <end position="315"/>
    </location>
</feature>
<evidence type="ECO:0000256" key="8">
    <source>
        <dbReference type="ARBA" id="ARBA00023621"/>
    </source>
</evidence>
<sequence>MTGSAPAKRVAIVTGANTGVGYAIVQRLVQESPDPLIVILACRNKNRAQEALDSLQEYFTKLQSHDPTRSFHPPDLRLELVDVGSVASVLAFNHRILQQFTRVDFLFCNAGVLPSVGLRWGKIITEMFMSPMDLFRRSDVLLQPKQHKTEDGIANVIACNVFGHYLMARGLESVLEGPSASQPGKVIWTSSLTAEKDSFDPNDWQGFESIQPYENSKWVTDLIAIRLNEVWSGVEGETEDRALTSGSSTSVLDSTPPGSMRRVTRSSSKMALESSSTTTMANAKKNIVSITTQPGVVCSGIGGLAVWIILLRMSFHYLVRIFGERNQTISSYHGAYSNTYVALANVSTVASTTEPSVATARAELDYRFKYGSAVGSFGKEFLKVEHVHEYERAQGKAVLDEMEILRQQFLKGDAAKC</sequence>
<dbReference type="PANTHER" id="PTHR43647">
    <property type="entry name" value="DEHYDROGENASE"/>
    <property type="match status" value="1"/>
</dbReference>
<evidence type="ECO:0000256" key="2">
    <source>
        <dbReference type="ARBA" id="ARBA00022857"/>
    </source>
</evidence>
<keyword evidence="5" id="KW-0443">Lipid metabolism</keyword>
<evidence type="ECO:0000256" key="6">
    <source>
        <dbReference type="ARBA" id="ARBA00023589"/>
    </source>
</evidence>
<evidence type="ECO:0000256" key="1">
    <source>
        <dbReference type="ARBA" id="ARBA00022516"/>
    </source>
</evidence>
<dbReference type="InterPro" id="IPR036291">
    <property type="entry name" value="NAD(P)-bd_dom_sf"/>
</dbReference>
<evidence type="ECO:0000313" key="12">
    <source>
        <dbReference type="Proteomes" id="UP000827284"/>
    </source>
</evidence>
<protein>
    <recommendedName>
        <fullName evidence="8">3beta-hydroxysteroid 3-dehydrogenase</fullName>
        <ecNumber evidence="8">1.1.1.270</ecNumber>
    </recommendedName>
</protein>
<keyword evidence="1" id="KW-0444">Lipid biosynthesis</keyword>
<dbReference type="GO" id="GO:0000253">
    <property type="term" value="F:3-beta-hydroxysteroid 3-dehydrogenase (NADP+) activity"/>
    <property type="evidence" value="ECO:0007669"/>
    <property type="project" value="UniProtKB-EC"/>
</dbReference>
<evidence type="ECO:0000256" key="10">
    <source>
        <dbReference type="SAM" id="Phobius"/>
    </source>
</evidence>
<reference evidence="11" key="1">
    <citation type="submission" date="2021-11" db="EMBL/GenBank/DDBJ databases">
        <authorList>
            <person name="Herlambang A."/>
            <person name="Guo Y."/>
            <person name="Takashima Y."/>
            <person name="Nishizawa T."/>
        </authorList>
    </citation>
    <scope>NUCLEOTIDE SEQUENCE</scope>
    <source>
        <strain evidence="11">E1425</strain>
    </source>
</reference>
<dbReference type="Pfam" id="PF00106">
    <property type="entry name" value="adh_short"/>
    <property type="match status" value="1"/>
</dbReference>
<feature type="region of interest" description="Disordered" evidence="9">
    <location>
        <begin position="238"/>
        <end position="263"/>
    </location>
</feature>
<comment type="similarity">
    <text evidence="7">Belongs to the short-chain dehydrogenases/reductases (SDR) family. ERG27 subfamily.</text>
</comment>
<dbReference type="InterPro" id="IPR051593">
    <property type="entry name" value="Ergosterol_Biosynth_ERG27"/>
</dbReference>
<proteinExistence type="inferred from homology"/>
<dbReference type="GO" id="GO:0005741">
    <property type="term" value="C:mitochondrial outer membrane"/>
    <property type="evidence" value="ECO:0007669"/>
    <property type="project" value="TreeGrafter"/>
</dbReference>
<feature type="compositionally biased region" description="Polar residues" evidence="9">
    <location>
        <begin position="244"/>
        <end position="257"/>
    </location>
</feature>
<dbReference type="InterPro" id="IPR002347">
    <property type="entry name" value="SDR_fam"/>
</dbReference>
<comment type="pathway">
    <text evidence="6">Steroid biosynthesis; zymosterol biosynthesis; zymosterol from lanosterol: step 5/6.</text>
</comment>
<keyword evidence="12" id="KW-1185">Reference proteome</keyword>
<reference evidence="11" key="2">
    <citation type="journal article" date="2022" name="Microbiol. Resour. Announc.">
        <title>Whole-Genome Sequence of Entomortierella parvispora E1425, a Mucoromycotan Fungus Associated with Burkholderiaceae-Related Endosymbiotic Bacteria.</title>
        <authorList>
            <person name="Herlambang A."/>
            <person name="Guo Y."/>
            <person name="Takashima Y."/>
            <person name="Narisawa K."/>
            <person name="Ohta H."/>
            <person name="Nishizawa T."/>
        </authorList>
    </citation>
    <scope>NUCLEOTIDE SEQUENCE</scope>
    <source>
        <strain evidence="11">E1425</strain>
    </source>
</reference>
<comment type="caution">
    <text evidence="11">The sequence shown here is derived from an EMBL/GenBank/DDBJ whole genome shotgun (WGS) entry which is preliminary data.</text>
</comment>